<proteinExistence type="predicted"/>
<dbReference type="Proteomes" id="UP000805649">
    <property type="component" value="Unassembled WGS sequence"/>
</dbReference>
<protein>
    <submittedName>
        <fullName evidence="1">Pth11-like integral membrane protein</fullName>
    </submittedName>
</protein>
<evidence type="ECO:0000313" key="2">
    <source>
        <dbReference type="Proteomes" id="UP000805649"/>
    </source>
</evidence>
<keyword evidence="2" id="KW-1185">Reference proteome</keyword>
<organism evidence="1 2">
    <name type="scientific">Colletotrichum truncatum</name>
    <name type="common">Anthracnose fungus</name>
    <name type="synonym">Colletotrichum capsici</name>
    <dbReference type="NCBI Taxonomy" id="5467"/>
    <lineage>
        <taxon>Eukaryota</taxon>
        <taxon>Fungi</taxon>
        <taxon>Dikarya</taxon>
        <taxon>Ascomycota</taxon>
        <taxon>Pezizomycotina</taxon>
        <taxon>Sordariomycetes</taxon>
        <taxon>Hypocreomycetidae</taxon>
        <taxon>Glomerellales</taxon>
        <taxon>Glomerellaceae</taxon>
        <taxon>Colletotrichum</taxon>
        <taxon>Colletotrichum truncatum species complex</taxon>
    </lineage>
</organism>
<gene>
    <name evidence="1" type="ORF">CTRU02_210623</name>
</gene>
<name>A0ACC3YPJ7_COLTU</name>
<reference evidence="1 2" key="1">
    <citation type="journal article" date="2020" name="Phytopathology">
        <title>Genome Sequence Resources of Colletotrichum truncatum, C. plurivorum, C. musicola, and C. sojae: Four Species Pathogenic to Soybean (Glycine max).</title>
        <authorList>
            <person name="Rogerio F."/>
            <person name="Boufleur T.R."/>
            <person name="Ciampi-Guillardi M."/>
            <person name="Sukno S.A."/>
            <person name="Thon M.R."/>
            <person name="Massola Junior N.S."/>
            <person name="Baroncelli R."/>
        </authorList>
    </citation>
    <scope>NUCLEOTIDE SEQUENCE [LARGE SCALE GENOMIC DNA]</scope>
    <source>
        <strain evidence="1 2">CMES1059</strain>
    </source>
</reference>
<accession>A0ACC3YPJ7</accession>
<dbReference type="EMBL" id="VUJX02000007">
    <property type="protein sequence ID" value="KAL0933824.1"/>
    <property type="molecule type" value="Genomic_DNA"/>
</dbReference>
<comment type="caution">
    <text evidence="1">The sequence shown here is derived from an EMBL/GenBank/DDBJ whole genome shotgun (WGS) entry which is preliminary data.</text>
</comment>
<evidence type="ECO:0000313" key="1">
    <source>
        <dbReference type="EMBL" id="KAL0933824.1"/>
    </source>
</evidence>
<sequence>MDDPTLLIHWLFSCLALSIMVARLAWRRIARQEYNLGDWLTIAACVCALTRLGLIHVVLTWGTNNVSPKYRQTHTFTDEEIYRREIGSKLSIVNRVFYNSYLWLQKLVLLDVYRRLLLNLRYEKITIWTFSFVFFATYVACQVTTFSECNPFHLYWQVVPDPGSCSKAQLQLVVVGVLNIVTDFMLLVLPIPLVVSLKTPWQRKVQLYALFTLGIFIIAITIIRLPINITNKDSQINRTTWASVELLTAALVVNAPTLYGMWNKRRQKKASSKSHGTSGLHYYAGGGTHALTIHRSTVRAGAEETYAMSSRRKIGPMEGIMQTKEVIVSEFRQDGDRINGRYENLPDDAENASNHSSQHGILKN</sequence>